<dbReference type="InterPro" id="IPR027417">
    <property type="entry name" value="P-loop_NTPase"/>
</dbReference>
<accession>A0A7S2RBU1</accession>
<dbReference type="PANTHER" id="PTHR18934">
    <property type="entry name" value="ATP-DEPENDENT RNA HELICASE"/>
    <property type="match status" value="1"/>
</dbReference>
<evidence type="ECO:0000313" key="3">
    <source>
        <dbReference type="EMBL" id="CAD9666348.1"/>
    </source>
</evidence>
<dbReference type="Gene3D" id="3.40.50.300">
    <property type="entry name" value="P-loop containing nucleotide triphosphate hydrolases"/>
    <property type="match status" value="1"/>
</dbReference>
<dbReference type="InterPro" id="IPR001650">
    <property type="entry name" value="Helicase_C-like"/>
</dbReference>
<reference evidence="3" key="1">
    <citation type="submission" date="2021-01" db="EMBL/GenBank/DDBJ databases">
        <authorList>
            <person name="Corre E."/>
            <person name="Pelletier E."/>
            <person name="Niang G."/>
            <person name="Scheremetjew M."/>
            <person name="Finn R."/>
            <person name="Kale V."/>
            <person name="Holt S."/>
            <person name="Cochrane G."/>
            <person name="Meng A."/>
            <person name="Brown T."/>
            <person name="Cohen L."/>
        </authorList>
    </citation>
    <scope>NUCLEOTIDE SEQUENCE</scope>
    <source>
        <strain evidence="3">CCMP1452</strain>
    </source>
</reference>
<evidence type="ECO:0000259" key="2">
    <source>
        <dbReference type="PROSITE" id="PS51194"/>
    </source>
</evidence>
<dbReference type="Pfam" id="PF00271">
    <property type="entry name" value="Helicase_C"/>
    <property type="match status" value="1"/>
</dbReference>
<feature type="compositionally biased region" description="Acidic residues" evidence="1">
    <location>
        <begin position="52"/>
        <end position="64"/>
    </location>
</feature>
<dbReference type="SMART" id="SM00490">
    <property type="entry name" value="HELICc"/>
    <property type="match status" value="1"/>
</dbReference>
<protein>
    <recommendedName>
        <fullName evidence="2">Helicase C-terminal domain-containing protein</fullName>
    </recommendedName>
</protein>
<feature type="region of interest" description="Disordered" evidence="1">
    <location>
        <begin position="21"/>
        <end position="78"/>
    </location>
</feature>
<proteinExistence type="predicted"/>
<dbReference type="GO" id="GO:0004386">
    <property type="term" value="F:helicase activity"/>
    <property type="evidence" value="ECO:0007669"/>
    <property type="project" value="TreeGrafter"/>
</dbReference>
<feature type="domain" description="Helicase C-terminal" evidence="2">
    <location>
        <begin position="101"/>
        <end position="271"/>
    </location>
</feature>
<dbReference type="AlphaFoldDB" id="A0A7S2RBU1"/>
<dbReference type="EMBL" id="HBHI01011060">
    <property type="protein sequence ID" value="CAD9666348.1"/>
    <property type="molecule type" value="Transcribed_RNA"/>
</dbReference>
<dbReference type="GO" id="GO:0003723">
    <property type="term" value="F:RNA binding"/>
    <property type="evidence" value="ECO:0007669"/>
    <property type="project" value="TreeGrafter"/>
</dbReference>
<dbReference type="PANTHER" id="PTHR18934:SF267">
    <property type="entry name" value="ATP-DEPENDENT RNA HELICASE YLR419W-RELATED"/>
    <property type="match status" value="1"/>
</dbReference>
<dbReference type="PROSITE" id="PS51194">
    <property type="entry name" value="HELICASE_CTER"/>
    <property type="match status" value="1"/>
</dbReference>
<name>A0A7S2RBU1_9STRA</name>
<dbReference type="CDD" id="cd18791">
    <property type="entry name" value="SF2_C_RHA"/>
    <property type="match status" value="1"/>
</dbReference>
<gene>
    <name evidence="3" type="ORF">EANT1437_LOCUS5674</name>
</gene>
<dbReference type="SUPFAM" id="SSF52540">
    <property type="entry name" value="P-loop containing nucleoside triphosphate hydrolases"/>
    <property type="match status" value="1"/>
</dbReference>
<sequence>MHIPGRTFPVEDFMLEDVLEKTGYNPPKKKRKKGGFNNFSRDRKANAWNDSEMSDDEMEDEDEPAAVKTSDESENKQPVVPLEERVKRVDQTSVDYFILAFLIKYIVQTNQMGSDGSVLVFLQGVGEISQAQTVIGNITKGMNLLLLPLHGSLQPQEQSKIFRKTYGQVKVILSTNVAETSITIPDCTVVIDSCREKQSSYDPINRMPMLLDQFASKASLKQRRGRAGRVRSGKCYKLISKDTHSKLPEHTAPEISRCALDQTLLSLLFLGAEDGSGRFLQNLFDPPSVKAATVSLQKMGALEQAEPGKLRLSPLGMHLAGIPAPPTIGKCKL</sequence>
<evidence type="ECO:0000256" key="1">
    <source>
        <dbReference type="SAM" id="MobiDB-lite"/>
    </source>
</evidence>
<organism evidence="3">
    <name type="scientific">Eucampia antarctica</name>
    <dbReference type="NCBI Taxonomy" id="49252"/>
    <lineage>
        <taxon>Eukaryota</taxon>
        <taxon>Sar</taxon>
        <taxon>Stramenopiles</taxon>
        <taxon>Ochrophyta</taxon>
        <taxon>Bacillariophyta</taxon>
        <taxon>Mediophyceae</taxon>
        <taxon>Biddulphiophycidae</taxon>
        <taxon>Hemiaulales</taxon>
        <taxon>Hemiaulaceae</taxon>
        <taxon>Eucampia</taxon>
    </lineage>
</organism>